<feature type="domain" description="Spore coat protein X/V" evidence="1">
    <location>
        <begin position="74"/>
        <end position="130"/>
    </location>
</feature>
<dbReference type="EMBL" id="OBMQ01000004">
    <property type="protein sequence ID" value="SOC05591.1"/>
    <property type="molecule type" value="Genomic_DNA"/>
</dbReference>
<dbReference type="AlphaFoldDB" id="A0A285SD90"/>
<name>A0A285SD90_9BACL</name>
<evidence type="ECO:0000313" key="2">
    <source>
        <dbReference type="EMBL" id="SOC05591.1"/>
    </source>
</evidence>
<keyword evidence="3" id="KW-1185">Reference proteome</keyword>
<dbReference type="Proteomes" id="UP000219636">
    <property type="component" value="Unassembled WGS sequence"/>
</dbReference>
<protein>
    <submittedName>
        <fullName evidence="2">Spore coat protein X</fullName>
    </submittedName>
</protein>
<sequence length="131" mass="14522">MSNDHHHDADLLQDADMLTLVDQESDELIWIKDSINVHVHSTDTQASVSLQVALQLAIALVISITIADSEHGNEIAQELFQHFDSEQMNKQKILVKNSKDVNITTTDTDISVNIQALLQILISLVAKLDIA</sequence>
<accession>A0A285SD90</accession>
<dbReference type="InterPro" id="IPR011428">
    <property type="entry name" value="Spore_coat_X/V"/>
</dbReference>
<gene>
    <name evidence="2" type="ORF">SAMN05880501_10484</name>
</gene>
<evidence type="ECO:0000259" key="1">
    <source>
        <dbReference type="Pfam" id="PF07552"/>
    </source>
</evidence>
<reference evidence="3" key="1">
    <citation type="submission" date="2017-08" db="EMBL/GenBank/DDBJ databases">
        <authorList>
            <person name="Varghese N."/>
            <person name="Submissions S."/>
        </authorList>
    </citation>
    <scope>NUCLEOTIDE SEQUENCE [LARGE SCALE GENOMIC DNA]</scope>
    <source>
        <strain evidence="3">JC22</strain>
    </source>
</reference>
<feature type="domain" description="Spore coat protein X/V" evidence="1">
    <location>
        <begin position="11"/>
        <end position="66"/>
    </location>
</feature>
<keyword evidence="2" id="KW-0946">Virion</keyword>
<evidence type="ECO:0000313" key="3">
    <source>
        <dbReference type="Proteomes" id="UP000219636"/>
    </source>
</evidence>
<dbReference type="GO" id="GO:0031160">
    <property type="term" value="C:spore wall"/>
    <property type="evidence" value="ECO:0007669"/>
    <property type="project" value="InterPro"/>
</dbReference>
<dbReference type="GO" id="GO:0030435">
    <property type="term" value="P:sporulation resulting in formation of a cellular spore"/>
    <property type="evidence" value="ECO:0007669"/>
    <property type="project" value="InterPro"/>
</dbReference>
<dbReference type="Pfam" id="PF07552">
    <property type="entry name" value="Coat_X"/>
    <property type="match status" value="2"/>
</dbReference>
<dbReference type="RefSeq" id="WP_237658352.1">
    <property type="nucleotide sequence ID" value="NZ_OBMQ01000004.1"/>
</dbReference>
<proteinExistence type="predicted"/>
<organism evidence="2 3">
    <name type="scientific">Ureibacillus xyleni</name>
    <dbReference type="NCBI Taxonomy" id="614648"/>
    <lineage>
        <taxon>Bacteria</taxon>
        <taxon>Bacillati</taxon>
        <taxon>Bacillota</taxon>
        <taxon>Bacilli</taxon>
        <taxon>Bacillales</taxon>
        <taxon>Caryophanaceae</taxon>
        <taxon>Ureibacillus</taxon>
    </lineage>
</organism>
<keyword evidence="2" id="KW-0167">Capsid protein</keyword>